<dbReference type="GO" id="GO:0006826">
    <property type="term" value="P:iron ion transport"/>
    <property type="evidence" value="ECO:0007669"/>
    <property type="project" value="InterPro"/>
</dbReference>
<proteinExistence type="predicted"/>
<dbReference type="SUPFAM" id="SSF144064">
    <property type="entry name" value="Heme iron utilization protein-like"/>
    <property type="match status" value="1"/>
</dbReference>
<reference evidence="2 3" key="1">
    <citation type="submission" date="2019-09" db="EMBL/GenBank/DDBJ databases">
        <authorList>
            <person name="Chandra G."/>
            <person name="Truman W A."/>
        </authorList>
    </citation>
    <scope>NUCLEOTIDE SEQUENCE [LARGE SCALE GENOMIC DNA]</scope>
    <source>
        <strain evidence="2">PS673</strain>
    </source>
</reference>
<dbReference type="Pfam" id="PF05171">
    <property type="entry name" value="HemS"/>
    <property type="match status" value="1"/>
</dbReference>
<dbReference type="InterPro" id="IPR007845">
    <property type="entry name" value="HemS/ChuX_dom"/>
</dbReference>
<evidence type="ECO:0000313" key="3">
    <source>
        <dbReference type="Proteomes" id="UP000344274"/>
    </source>
</evidence>
<evidence type="ECO:0000313" key="2">
    <source>
        <dbReference type="EMBL" id="VVN22159.1"/>
    </source>
</evidence>
<name>A0A5E6W0K3_PSEFL</name>
<dbReference type="Proteomes" id="UP000344274">
    <property type="component" value="Unassembled WGS sequence"/>
</dbReference>
<feature type="domain" description="Haemin-degrading HemS/ChuX" evidence="1">
    <location>
        <begin position="7"/>
        <end position="55"/>
    </location>
</feature>
<dbReference type="EMBL" id="CABVHB010000044">
    <property type="protein sequence ID" value="VVN22159.1"/>
    <property type="molecule type" value="Genomic_DNA"/>
</dbReference>
<accession>A0A5E6W0K3</accession>
<gene>
    <name evidence="2" type="ORF">PS673_04358</name>
</gene>
<sequence>MIRSTAQLRWMDIWFKALAPMSNLRLKTSGMTEPWRVRKPGVDGIITRYESFDTRPHPLIG</sequence>
<dbReference type="AlphaFoldDB" id="A0A5E6W0K3"/>
<evidence type="ECO:0000259" key="1">
    <source>
        <dbReference type="Pfam" id="PF05171"/>
    </source>
</evidence>
<protein>
    <recommendedName>
        <fullName evidence="1">Haemin-degrading HemS/ChuX domain-containing protein</fullName>
    </recommendedName>
</protein>
<organism evidence="2 3">
    <name type="scientific">Pseudomonas fluorescens</name>
    <dbReference type="NCBI Taxonomy" id="294"/>
    <lineage>
        <taxon>Bacteria</taxon>
        <taxon>Pseudomonadati</taxon>
        <taxon>Pseudomonadota</taxon>
        <taxon>Gammaproteobacteria</taxon>
        <taxon>Pseudomonadales</taxon>
        <taxon>Pseudomonadaceae</taxon>
        <taxon>Pseudomonas</taxon>
    </lineage>
</organism>
<dbReference type="RefSeq" id="WP_154947557.1">
    <property type="nucleotide sequence ID" value="NZ_CABVHB010000044.1"/>
</dbReference>